<feature type="domain" description="ATPase BadF/BadG/BcrA/BcrD type" evidence="5">
    <location>
        <begin position="8"/>
        <end position="368"/>
    </location>
</feature>
<dbReference type="PANTHER" id="PTHR43190:SF3">
    <property type="entry name" value="N-ACETYL-D-GLUCOSAMINE KINASE"/>
    <property type="match status" value="1"/>
</dbReference>
<organism evidence="6 7">
    <name type="scientific">Schizopora paradoxa</name>
    <dbReference type="NCBI Taxonomy" id="27342"/>
    <lineage>
        <taxon>Eukaryota</taxon>
        <taxon>Fungi</taxon>
        <taxon>Dikarya</taxon>
        <taxon>Basidiomycota</taxon>
        <taxon>Agaricomycotina</taxon>
        <taxon>Agaricomycetes</taxon>
        <taxon>Hymenochaetales</taxon>
        <taxon>Schizoporaceae</taxon>
        <taxon>Schizopora</taxon>
    </lineage>
</organism>
<dbReference type="PANTHER" id="PTHR43190">
    <property type="entry name" value="N-ACETYL-D-GLUCOSAMINE KINASE"/>
    <property type="match status" value="1"/>
</dbReference>
<evidence type="ECO:0000313" key="6">
    <source>
        <dbReference type="EMBL" id="KLO10317.1"/>
    </source>
</evidence>
<evidence type="ECO:0000256" key="3">
    <source>
        <dbReference type="ARBA" id="ARBA00014974"/>
    </source>
</evidence>
<dbReference type="GO" id="GO:0045127">
    <property type="term" value="F:N-acetylglucosamine kinase activity"/>
    <property type="evidence" value="ECO:0007669"/>
    <property type="project" value="UniProtKB-EC"/>
</dbReference>
<dbReference type="CDD" id="cd24007">
    <property type="entry name" value="ASKHA_NBD_eukNAGK-like"/>
    <property type="match status" value="1"/>
</dbReference>
<accession>A0A0H2RFG0</accession>
<evidence type="ECO:0000256" key="2">
    <source>
        <dbReference type="ARBA" id="ARBA00012122"/>
    </source>
</evidence>
<dbReference type="SUPFAM" id="SSF53067">
    <property type="entry name" value="Actin-like ATPase domain"/>
    <property type="match status" value="2"/>
</dbReference>
<evidence type="ECO:0000313" key="7">
    <source>
        <dbReference type="Proteomes" id="UP000053477"/>
    </source>
</evidence>
<reference evidence="6 7" key="1">
    <citation type="submission" date="2015-04" db="EMBL/GenBank/DDBJ databases">
        <title>Complete genome sequence of Schizopora paradoxa KUC8140, a cosmopolitan wood degrader in East Asia.</title>
        <authorList>
            <consortium name="DOE Joint Genome Institute"/>
            <person name="Min B."/>
            <person name="Park H."/>
            <person name="Jang Y."/>
            <person name="Kim J.-J."/>
            <person name="Kim K.H."/>
            <person name="Pangilinan J."/>
            <person name="Lipzen A."/>
            <person name="Riley R."/>
            <person name="Grigoriev I.V."/>
            <person name="Spatafora J.W."/>
            <person name="Choi I.-G."/>
        </authorList>
    </citation>
    <scope>NUCLEOTIDE SEQUENCE [LARGE SCALE GENOMIC DNA]</scope>
    <source>
        <strain evidence="6 7">KUC8140</strain>
    </source>
</reference>
<dbReference type="Gene3D" id="3.30.420.40">
    <property type="match status" value="1"/>
</dbReference>
<dbReference type="Proteomes" id="UP000053477">
    <property type="component" value="Unassembled WGS sequence"/>
</dbReference>
<name>A0A0H2RFG0_9AGAM</name>
<sequence>MSLYLCADCGGSKTAIAIASKDGKIVARAYGGPSNFAYLGLANFEKVIKSTVESALANYANWEGASTLPTTEPVFAAAWFGISGVDSPANVAVLTPVLSHLLSIPIGPKLIICNDAHLLAAPLQLHKDVHHAIAVIGGTGSIAASFRRLDDEAHKGALLELGRIGGWGWILGDEGGGFHVGREAIRQILSAHDISALYVVDDNSESGPTQNGTHLAKSILTSRIMERFGVSSPPELLAVIHDADPVAGEIQALPDTQAYKLVHREKRLSQLAPIVFEAAFTSKDALALSVLRETSHALARQVCMLLRPEDNADGNAFPPRSVRASDSVICFGGSLVGVQDYRDMVLHHLKNEGHIFPYIEFVSDPAAAGATGLVSQFESLL</sequence>
<dbReference type="EC" id="2.7.1.59" evidence="2"/>
<dbReference type="EMBL" id="KQ086029">
    <property type="protein sequence ID" value="KLO10317.1"/>
    <property type="molecule type" value="Genomic_DNA"/>
</dbReference>
<protein>
    <recommendedName>
        <fullName evidence="3">N-acetyl-D-glucosamine kinase</fullName>
        <ecNumber evidence="2">2.7.1.59</ecNumber>
    </recommendedName>
    <alternativeName>
        <fullName evidence="4">GlcNAc kinase</fullName>
    </alternativeName>
</protein>
<dbReference type="Pfam" id="PF01869">
    <property type="entry name" value="BcrAD_BadFG"/>
    <property type="match status" value="1"/>
</dbReference>
<keyword evidence="7" id="KW-1185">Reference proteome</keyword>
<dbReference type="InterPro" id="IPR052519">
    <property type="entry name" value="Euk-type_GlcNAc_Kinase"/>
</dbReference>
<dbReference type="AlphaFoldDB" id="A0A0H2RFG0"/>
<dbReference type="STRING" id="27342.A0A0H2RFG0"/>
<evidence type="ECO:0000256" key="4">
    <source>
        <dbReference type="ARBA" id="ARBA00031123"/>
    </source>
</evidence>
<comment type="similarity">
    <text evidence="1">Belongs to the eukaryotic-type N-acetylglucosamine kinase family.</text>
</comment>
<proteinExistence type="inferred from homology"/>
<dbReference type="InterPro" id="IPR002731">
    <property type="entry name" value="ATPase_BadF"/>
</dbReference>
<evidence type="ECO:0000259" key="5">
    <source>
        <dbReference type="Pfam" id="PF01869"/>
    </source>
</evidence>
<dbReference type="OrthoDB" id="311172at2759"/>
<dbReference type="InParanoid" id="A0A0H2RFG0"/>
<evidence type="ECO:0000256" key="1">
    <source>
        <dbReference type="ARBA" id="ARBA00006198"/>
    </source>
</evidence>
<gene>
    <name evidence="6" type="ORF">SCHPADRAFT_906965</name>
</gene>
<dbReference type="InterPro" id="IPR043129">
    <property type="entry name" value="ATPase_NBD"/>
</dbReference>